<sequence length="227" mass="26634">MTKNQRLKIRWIVDLLMTVGLFFVSGYQFWTEESHEWVGVGMFFLFLVHHFLNLAWYKNLWKGKYSFARILKLLIDFALLAMMLVQMYSGILLSRYIFDFLPLDGGLFLARKLHILGAYWGFLLMSLHIGLHWDMMIQVVKRKFPCQKESNVRSMICFLLSAGIAVYGGIVFVKRDFPIYLFLKSEFVFLDYGEPIFSFYGDYLALMGACIVIVHYLLKIIRNAKKA</sequence>
<keyword evidence="1" id="KW-0472">Membrane</keyword>
<feature type="transmembrane region" description="Helical" evidence="1">
    <location>
        <begin position="118"/>
        <end position="140"/>
    </location>
</feature>
<feature type="transmembrane region" description="Helical" evidence="1">
    <location>
        <begin position="37"/>
        <end position="56"/>
    </location>
</feature>
<dbReference type="Pfam" id="PF14358">
    <property type="entry name" value="DUF4405"/>
    <property type="match status" value="1"/>
</dbReference>
<evidence type="ECO:0000256" key="1">
    <source>
        <dbReference type="SAM" id="Phobius"/>
    </source>
</evidence>
<dbReference type="GO" id="GO:0016020">
    <property type="term" value="C:membrane"/>
    <property type="evidence" value="ECO:0007669"/>
    <property type="project" value="InterPro"/>
</dbReference>
<evidence type="ECO:0000313" key="4">
    <source>
        <dbReference type="Proteomes" id="UP000886721"/>
    </source>
</evidence>
<keyword evidence="1" id="KW-0812">Transmembrane</keyword>
<proteinExistence type="predicted"/>
<accession>A0A9D1WWV3</accession>
<feature type="transmembrane region" description="Helical" evidence="1">
    <location>
        <begin position="77"/>
        <end position="98"/>
    </location>
</feature>
<evidence type="ECO:0000313" key="3">
    <source>
        <dbReference type="EMBL" id="HIX68723.1"/>
    </source>
</evidence>
<dbReference type="EMBL" id="DXEM01000034">
    <property type="protein sequence ID" value="HIX68723.1"/>
    <property type="molecule type" value="Genomic_DNA"/>
</dbReference>
<feature type="transmembrane region" description="Helical" evidence="1">
    <location>
        <begin position="197"/>
        <end position="218"/>
    </location>
</feature>
<reference evidence="3" key="1">
    <citation type="journal article" date="2021" name="PeerJ">
        <title>Extensive microbial diversity within the chicken gut microbiome revealed by metagenomics and culture.</title>
        <authorList>
            <person name="Gilroy R."/>
            <person name="Ravi A."/>
            <person name="Getino M."/>
            <person name="Pursley I."/>
            <person name="Horton D.L."/>
            <person name="Alikhan N.F."/>
            <person name="Baker D."/>
            <person name="Gharbi K."/>
            <person name="Hall N."/>
            <person name="Watson M."/>
            <person name="Adriaenssens E.M."/>
            <person name="Foster-Nyarko E."/>
            <person name="Jarju S."/>
            <person name="Secka A."/>
            <person name="Antonio M."/>
            <person name="Oren A."/>
            <person name="Chaudhuri R.R."/>
            <person name="La Ragione R."/>
            <person name="Hildebrand F."/>
            <person name="Pallen M.J."/>
        </authorList>
    </citation>
    <scope>NUCLEOTIDE SEQUENCE</scope>
    <source>
        <strain evidence="3">CHK191-13928</strain>
    </source>
</reference>
<dbReference type="GO" id="GO:0022904">
    <property type="term" value="P:respiratory electron transport chain"/>
    <property type="evidence" value="ECO:0007669"/>
    <property type="project" value="InterPro"/>
</dbReference>
<keyword evidence="1" id="KW-1133">Transmembrane helix</keyword>
<gene>
    <name evidence="3" type="ORF">H9735_11465</name>
</gene>
<evidence type="ECO:0000259" key="2">
    <source>
        <dbReference type="Pfam" id="PF14358"/>
    </source>
</evidence>
<feature type="domain" description="Flavinylation-associated cytochrome" evidence="2">
    <location>
        <begin position="74"/>
        <end position="133"/>
    </location>
</feature>
<dbReference type="SUPFAM" id="SSF81342">
    <property type="entry name" value="Transmembrane di-heme cytochromes"/>
    <property type="match status" value="1"/>
</dbReference>
<protein>
    <submittedName>
        <fullName evidence="3">DUF4405 domain-containing protein</fullName>
    </submittedName>
</protein>
<dbReference type="InterPro" id="IPR025517">
    <property type="entry name" value="DUF4405"/>
</dbReference>
<organism evidence="3 4">
    <name type="scientific">Candidatus Anaerostipes excrementavium</name>
    <dbReference type="NCBI Taxonomy" id="2838463"/>
    <lineage>
        <taxon>Bacteria</taxon>
        <taxon>Bacillati</taxon>
        <taxon>Bacillota</taxon>
        <taxon>Clostridia</taxon>
        <taxon>Lachnospirales</taxon>
        <taxon>Lachnospiraceae</taxon>
        <taxon>Anaerostipes</taxon>
    </lineage>
</organism>
<dbReference type="Proteomes" id="UP000886721">
    <property type="component" value="Unassembled WGS sequence"/>
</dbReference>
<reference evidence="3" key="2">
    <citation type="submission" date="2021-04" db="EMBL/GenBank/DDBJ databases">
        <authorList>
            <person name="Gilroy R."/>
        </authorList>
    </citation>
    <scope>NUCLEOTIDE SEQUENCE</scope>
    <source>
        <strain evidence="3">CHK191-13928</strain>
    </source>
</reference>
<dbReference type="InterPro" id="IPR016174">
    <property type="entry name" value="Di-haem_cyt_TM"/>
</dbReference>
<comment type="caution">
    <text evidence="3">The sequence shown here is derived from an EMBL/GenBank/DDBJ whole genome shotgun (WGS) entry which is preliminary data.</text>
</comment>
<feature type="transmembrane region" description="Helical" evidence="1">
    <location>
        <begin position="12"/>
        <end position="31"/>
    </location>
</feature>
<name>A0A9D1WWV3_9FIRM</name>
<dbReference type="AlphaFoldDB" id="A0A9D1WWV3"/>
<feature type="transmembrane region" description="Helical" evidence="1">
    <location>
        <begin position="152"/>
        <end position="173"/>
    </location>
</feature>